<evidence type="ECO:0000313" key="1">
    <source>
        <dbReference type="EMBL" id="KAF5318675.1"/>
    </source>
</evidence>
<comment type="caution">
    <text evidence="1">The sequence shown here is derived from an EMBL/GenBank/DDBJ whole genome shotgun (WGS) entry which is preliminary data.</text>
</comment>
<proteinExistence type="predicted"/>
<organism evidence="1 2">
    <name type="scientific">Psilocybe cf. subviscida</name>
    <dbReference type="NCBI Taxonomy" id="2480587"/>
    <lineage>
        <taxon>Eukaryota</taxon>
        <taxon>Fungi</taxon>
        <taxon>Dikarya</taxon>
        <taxon>Basidiomycota</taxon>
        <taxon>Agaricomycotina</taxon>
        <taxon>Agaricomycetes</taxon>
        <taxon>Agaricomycetidae</taxon>
        <taxon>Agaricales</taxon>
        <taxon>Agaricineae</taxon>
        <taxon>Strophariaceae</taxon>
        <taxon>Psilocybe</taxon>
    </lineage>
</organism>
<gene>
    <name evidence="1" type="ORF">D9619_010916</name>
</gene>
<keyword evidence="2" id="KW-1185">Reference proteome</keyword>
<name>A0A8H5B8M9_9AGAR</name>
<accession>A0A8H5B8M9</accession>
<sequence length="197" mass="22416">MASDSSDVYLPNFGRPNWPEPLSLDERRYPELDAVVNVYLVVRRTDQKGHTSRDQHWLIFWDRGSLLDEYSGNMVPITRRLQIVREMILQGPDMGGMLPHLTNWGATSNTPTGDTTEERSQRILIKSMSKAQRVQLEAIGDRTRVRVPNGEWNCQDWCKTVLATAVEEGLVDQASYESVVMSAEKVPTLHGLEETLF</sequence>
<protein>
    <submittedName>
        <fullName evidence="1">Uncharacterized protein</fullName>
    </submittedName>
</protein>
<dbReference type="EMBL" id="JAACJJ010000030">
    <property type="protein sequence ID" value="KAF5318675.1"/>
    <property type="molecule type" value="Genomic_DNA"/>
</dbReference>
<dbReference type="OrthoDB" id="37659at2759"/>
<reference evidence="1 2" key="1">
    <citation type="journal article" date="2020" name="ISME J.">
        <title>Uncovering the hidden diversity of litter-decomposition mechanisms in mushroom-forming fungi.</title>
        <authorList>
            <person name="Floudas D."/>
            <person name="Bentzer J."/>
            <person name="Ahren D."/>
            <person name="Johansson T."/>
            <person name="Persson P."/>
            <person name="Tunlid A."/>
        </authorList>
    </citation>
    <scope>NUCLEOTIDE SEQUENCE [LARGE SCALE GENOMIC DNA]</scope>
    <source>
        <strain evidence="1 2">CBS 101986</strain>
    </source>
</reference>
<dbReference type="Proteomes" id="UP000567179">
    <property type="component" value="Unassembled WGS sequence"/>
</dbReference>
<dbReference type="AlphaFoldDB" id="A0A8H5B8M9"/>
<evidence type="ECO:0000313" key="2">
    <source>
        <dbReference type="Proteomes" id="UP000567179"/>
    </source>
</evidence>